<organism evidence="5 6">
    <name type="scientific">Profundibacter amoris</name>
    <dbReference type="NCBI Taxonomy" id="2171755"/>
    <lineage>
        <taxon>Bacteria</taxon>
        <taxon>Pseudomonadati</taxon>
        <taxon>Pseudomonadota</taxon>
        <taxon>Alphaproteobacteria</taxon>
        <taxon>Rhodobacterales</taxon>
        <taxon>Paracoccaceae</taxon>
        <taxon>Profundibacter</taxon>
    </lineage>
</organism>
<dbReference type="AlphaFoldDB" id="A0A347UE25"/>
<evidence type="ECO:0000256" key="3">
    <source>
        <dbReference type="ARBA" id="ARBA00022679"/>
    </source>
</evidence>
<dbReference type="Proteomes" id="UP000261704">
    <property type="component" value="Chromosome"/>
</dbReference>
<evidence type="ECO:0000256" key="1">
    <source>
        <dbReference type="ARBA" id="ARBA00007137"/>
    </source>
</evidence>
<sequence length="571" mass="61732">MCPNVPFWMLCSRLTRASYLPAHSGFANLTLLKSAGSERNRCVPYQICSSERYDMTQRPKRRGRKSPPQSVKPADAFSIDPVFATRPGFGFLDADRLEFMQSRAFALLQDYGVMVVHPAAKAAFLKAGAKEGAEAGRIRLPRELVEEALAATPKTALFAGRKPEFDMQVPRPDAGFILRTGTGGHGYVDPRDASYRNMDVQAAREIAAVANDLDQIGFIAHPFVHGVPEVTADIHAYAAITANTHKHVWMQPYQKENIEYLMKIAAIAAGGEDVLRARPSTSVITCSFTPLEFKYMDTEVIIQAGQYGVPIHACSLPSAGGTAPLSVPSLALMAAAEILGMMTMTHILAPGTPVIATPLMFALDMRTGSALQSSVEAMQAANMAIQLMKSFGMMTHTYGSGSDTPDADHQSMAERAMLMQNVALAGADILGGVGQLECATVFSPVQAVLDNEIGAMVRRFLRTPAIDDASLNWDGMMQVAVGGHFLDSDHTVAQCRDQFIPTVFQRDGRDDYEKNDRRGAFEAARDAALASIAGAPGGGMLDEDQTREIAELAAKADEHIVRVYSGRVETI</sequence>
<dbReference type="OrthoDB" id="5713681at2"/>
<protein>
    <recommendedName>
        <fullName evidence="7">Trimethylamine methyltransferase</fullName>
    </recommendedName>
</protein>
<keyword evidence="2" id="KW-0489">Methyltransferase</keyword>
<dbReference type="InterPro" id="IPR010426">
    <property type="entry name" value="MTTB_MeTrfase"/>
</dbReference>
<evidence type="ECO:0008006" key="7">
    <source>
        <dbReference type="Google" id="ProtNLM"/>
    </source>
</evidence>
<proteinExistence type="inferred from homology"/>
<keyword evidence="3" id="KW-0808">Transferase</keyword>
<evidence type="ECO:0000313" key="5">
    <source>
        <dbReference type="EMBL" id="AXX97103.1"/>
    </source>
</evidence>
<gene>
    <name evidence="5" type="ORF">BAR1_03650</name>
</gene>
<evidence type="ECO:0000313" key="6">
    <source>
        <dbReference type="Proteomes" id="UP000261704"/>
    </source>
</evidence>
<evidence type="ECO:0000256" key="2">
    <source>
        <dbReference type="ARBA" id="ARBA00022603"/>
    </source>
</evidence>
<feature type="region of interest" description="Disordered" evidence="4">
    <location>
        <begin position="54"/>
        <end position="74"/>
    </location>
</feature>
<dbReference type="Pfam" id="PF06253">
    <property type="entry name" value="MTTB"/>
    <property type="match status" value="1"/>
</dbReference>
<dbReference type="KEGG" id="pamo:BAR1_03650"/>
<comment type="similarity">
    <text evidence="1">Belongs to the trimethylamine methyltransferase family.</text>
</comment>
<evidence type="ECO:0000256" key="4">
    <source>
        <dbReference type="SAM" id="MobiDB-lite"/>
    </source>
</evidence>
<reference evidence="5 6" key="1">
    <citation type="submission" date="2018-09" db="EMBL/GenBank/DDBJ databases">
        <title>Profundibacter amoris BAR1 gen. nov., sp. nov., a new member of the Roseobacter clade isolated at Lokis Castle Vent Field on the Arctic Mid-Oceanic Ridge.</title>
        <authorList>
            <person name="Le Moine Bauer S."/>
            <person name="Sjoeberg A.G."/>
            <person name="L'Haridon S."/>
            <person name="Stokke R."/>
            <person name="Roalkvam I."/>
            <person name="Steen I.H."/>
            <person name="Dahle H."/>
        </authorList>
    </citation>
    <scope>NUCLEOTIDE SEQUENCE [LARGE SCALE GENOMIC DNA]</scope>
    <source>
        <strain evidence="5 6">BAR1</strain>
    </source>
</reference>
<keyword evidence="6" id="KW-1185">Reference proteome</keyword>
<dbReference type="InterPro" id="IPR038601">
    <property type="entry name" value="MttB-like_sf"/>
</dbReference>
<dbReference type="GO" id="GO:0015948">
    <property type="term" value="P:methanogenesis"/>
    <property type="evidence" value="ECO:0007669"/>
    <property type="project" value="InterPro"/>
</dbReference>
<dbReference type="GO" id="GO:0008168">
    <property type="term" value="F:methyltransferase activity"/>
    <property type="evidence" value="ECO:0007669"/>
    <property type="project" value="UniProtKB-KW"/>
</dbReference>
<dbReference type="EMBL" id="CP032125">
    <property type="protein sequence ID" value="AXX97103.1"/>
    <property type="molecule type" value="Genomic_DNA"/>
</dbReference>
<dbReference type="Gene3D" id="3.20.20.480">
    <property type="entry name" value="Trimethylamine methyltransferase-like"/>
    <property type="match status" value="1"/>
</dbReference>
<name>A0A347UE25_9RHOB</name>
<dbReference type="GO" id="GO:0032259">
    <property type="term" value="P:methylation"/>
    <property type="evidence" value="ECO:0007669"/>
    <property type="project" value="UniProtKB-KW"/>
</dbReference>
<accession>A0A347UE25</accession>